<keyword evidence="12" id="KW-1185">Reference proteome</keyword>
<dbReference type="InterPro" id="IPR005548">
    <property type="entry name" value="Cell_div_FtsQ/DivIB_C"/>
</dbReference>
<evidence type="ECO:0000256" key="3">
    <source>
        <dbReference type="ARBA" id="ARBA00022519"/>
    </source>
</evidence>
<evidence type="ECO:0000256" key="8">
    <source>
        <dbReference type="ARBA" id="ARBA00023306"/>
    </source>
</evidence>
<keyword evidence="3" id="KW-0997">Cell inner membrane</keyword>
<evidence type="ECO:0000256" key="1">
    <source>
        <dbReference type="ARBA" id="ARBA00004370"/>
    </source>
</evidence>
<accession>D0LXE7</accession>
<keyword evidence="7 9" id="KW-0472">Membrane</keyword>
<dbReference type="KEGG" id="hoh:Hoch_5216"/>
<evidence type="ECO:0000256" key="7">
    <source>
        <dbReference type="ARBA" id="ARBA00023136"/>
    </source>
</evidence>
<dbReference type="GO" id="GO:0016020">
    <property type="term" value="C:membrane"/>
    <property type="evidence" value="ECO:0007669"/>
    <property type="project" value="UniProtKB-SubCell"/>
</dbReference>
<evidence type="ECO:0000256" key="5">
    <source>
        <dbReference type="ARBA" id="ARBA00022692"/>
    </source>
</evidence>
<name>D0LXE7_HALO1</name>
<keyword evidence="4" id="KW-0132">Cell division</keyword>
<dbReference type="STRING" id="502025.Hoch_5216"/>
<evidence type="ECO:0000313" key="12">
    <source>
        <dbReference type="Proteomes" id="UP000001880"/>
    </source>
</evidence>
<comment type="subcellular location">
    <subcellularLocation>
        <location evidence="1">Membrane</location>
    </subcellularLocation>
</comment>
<keyword evidence="8" id="KW-0131">Cell cycle</keyword>
<dbReference type="Proteomes" id="UP000001880">
    <property type="component" value="Chromosome"/>
</dbReference>
<dbReference type="PROSITE" id="PS51779">
    <property type="entry name" value="POTRA"/>
    <property type="match status" value="1"/>
</dbReference>
<gene>
    <name evidence="11" type="ordered locus">Hoch_5216</name>
</gene>
<evidence type="ECO:0000313" key="11">
    <source>
        <dbReference type="EMBL" id="ACY17702.1"/>
    </source>
</evidence>
<feature type="domain" description="POTRA" evidence="10">
    <location>
        <begin position="55"/>
        <end position="130"/>
    </location>
</feature>
<dbReference type="AlphaFoldDB" id="D0LXE7"/>
<reference evidence="11 12" key="1">
    <citation type="journal article" date="2010" name="Stand. Genomic Sci.">
        <title>Complete genome sequence of Haliangium ochraceum type strain (SMP-2).</title>
        <authorList>
            <consortium name="US DOE Joint Genome Institute (JGI-PGF)"/>
            <person name="Ivanova N."/>
            <person name="Daum C."/>
            <person name="Lang E."/>
            <person name="Abt B."/>
            <person name="Kopitz M."/>
            <person name="Saunders E."/>
            <person name="Lapidus A."/>
            <person name="Lucas S."/>
            <person name="Glavina Del Rio T."/>
            <person name="Nolan M."/>
            <person name="Tice H."/>
            <person name="Copeland A."/>
            <person name="Cheng J.F."/>
            <person name="Chen F."/>
            <person name="Bruce D."/>
            <person name="Goodwin L."/>
            <person name="Pitluck S."/>
            <person name="Mavromatis K."/>
            <person name="Pati A."/>
            <person name="Mikhailova N."/>
            <person name="Chen A."/>
            <person name="Palaniappan K."/>
            <person name="Land M."/>
            <person name="Hauser L."/>
            <person name="Chang Y.J."/>
            <person name="Jeffries C.D."/>
            <person name="Detter J.C."/>
            <person name="Brettin T."/>
            <person name="Rohde M."/>
            <person name="Goker M."/>
            <person name="Bristow J."/>
            <person name="Markowitz V."/>
            <person name="Eisen J.A."/>
            <person name="Hugenholtz P."/>
            <person name="Kyrpides N.C."/>
            <person name="Klenk H.P."/>
        </authorList>
    </citation>
    <scope>NUCLEOTIDE SEQUENCE [LARGE SCALE GENOMIC DNA]</scope>
    <source>
        <strain evidence="12">DSM 14365 / CIP 107738 / JCM 11303 / AJ 13395 / SMP-2</strain>
    </source>
</reference>
<evidence type="ECO:0000256" key="6">
    <source>
        <dbReference type="ARBA" id="ARBA00022989"/>
    </source>
</evidence>
<evidence type="ECO:0000256" key="9">
    <source>
        <dbReference type="SAM" id="Phobius"/>
    </source>
</evidence>
<dbReference type="InterPro" id="IPR026579">
    <property type="entry name" value="FtsQ"/>
</dbReference>
<dbReference type="EMBL" id="CP001804">
    <property type="protein sequence ID" value="ACY17702.1"/>
    <property type="molecule type" value="Genomic_DNA"/>
</dbReference>
<proteinExistence type="predicted"/>
<dbReference type="PANTHER" id="PTHR35851:SF1">
    <property type="entry name" value="CELL DIVISION PROTEIN FTSQ"/>
    <property type="match status" value="1"/>
</dbReference>
<keyword evidence="5 9" id="KW-0812">Transmembrane</keyword>
<dbReference type="Gene3D" id="3.10.20.310">
    <property type="entry name" value="membrane protein fhac"/>
    <property type="match status" value="1"/>
</dbReference>
<feature type="transmembrane region" description="Helical" evidence="9">
    <location>
        <begin position="26"/>
        <end position="49"/>
    </location>
</feature>
<dbReference type="Pfam" id="PF08478">
    <property type="entry name" value="POTRA_1"/>
    <property type="match status" value="1"/>
</dbReference>
<protein>
    <submittedName>
        <fullName evidence="11">Polypeptide-transport-associated domain protein FtsQ-type</fullName>
    </submittedName>
</protein>
<evidence type="ECO:0000259" key="10">
    <source>
        <dbReference type="PROSITE" id="PS51779"/>
    </source>
</evidence>
<dbReference type="PANTHER" id="PTHR35851">
    <property type="entry name" value="CELL DIVISION PROTEIN FTSQ"/>
    <property type="match status" value="1"/>
</dbReference>
<evidence type="ECO:0000256" key="4">
    <source>
        <dbReference type="ARBA" id="ARBA00022618"/>
    </source>
</evidence>
<organism evidence="11 12">
    <name type="scientific">Haliangium ochraceum (strain DSM 14365 / JCM 11303 / SMP-2)</name>
    <dbReference type="NCBI Taxonomy" id="502025"/>
    <lineage>
        <taxon>Bacteria</taxon>
        <taxon>Pseudomonadati</taxon>
        <taxon>Myxococcota</taxon>
        <taxon>Polyangia</taxon>
        <taxon>Haliangiales</taxon>
        <taxon>Kofleriaceae</taxon>
        <taxon>Haliangium</taxon>
    </lineage>
</organism>
<sequence length="291" mass="32065">MWRRLPDREALSEAWRAAVRGLRQGLPLVFAVLGLVVVLTAVGVGYHFVASSPRFAVSRVEVLGNQRVPASALQSRVGLSAAVLGDAPGRNIFALDLGQMAETLEAEPWIEAATVRRRLPDAVVIEVEENQPVALVELDGLYLVDERGRVFARGQVERGDGAELPVITGIARDDYNAEPARTEARIRRAIEAVELYRERDGGDGAEARPRLGEIHIDNHSGITFFTFDTAMAVRIGHGSADVLRARLRAFDVAWRSLPREERAQVDVVYADLHERPDRVTMRFADAAGMSR</sequence>
<keyword evidence="6 9" id="KW-1133">Transmembrane helix</keyword>
<dbReference type="eggNOG" id="COG1589">
    <property type="taxonomic scope" value="Bacteria"/>
</dbReference>
<dbReference type="HOGENOM" id="CLU_047677_3_0_7"/>
<dbReference type="InterPro" id="IPR034746">
    <property type="entry name" value="POTRA"/>
</dbReference>
<keyword evidence="2" id="KW-1003">Cell membrane</keyword>
<dbReference type="Pfam" id="PF03799">
    <property type="entry name" value="FtsQ_DivIB_C"/>
    <property type="match status" value="1"/>
</dbReference>
<evidence type="ECO:0000256" key="2">
    <source>
        <dbReference type="ARBA" id="ARBA00022475"/>
    </source>
</evidence>
<dbReference type="GO" id="GO:0090529">
    <property type="term" value="P:cell septum assembly"/>
    <property type="evidence" value="ECO:0007669"/>
    <property type="project" value="InterPro"/>
</dbReference>
<dbReference type="InterPro" id="IPR013685">
    <property type="entry name" value="POTRA_FtsQ_type"/>
</dbReference>